<dbReference type="Proteomes" id="UP000003491">
    <property type="component" value="Unassembled WGS sequence"/>
</dbReference>
<dbReference type="Pfam" id="PF03577">
    <property type="entry name" value="Peptidase_C69"/>
    <property type="match status" value="1"/>
</dbReference>
<dbReference type="AlphaFoldDB" id="C2E7K9"/>
<comment type="similarity">
    <text evidence="1">Belongs to the peptidase C69 family.</text>
</comment>
<dbReference type="EC" id="3.4.-.-" evidence="1"/>
<dbReference type="GO" id="GO:0070004">
    <property type="term" value="F:cysteine-type exopeptidase activity"/>
    <property type="evidence" value="ECO:0007669"/>
    <property type="project" value="InterPro"/>
</dbReference>
<keyword evidence="1" id="KW-0645">Protease</keyword>
<protein>
    <recommendedName>
        <fullName evidence="1">Dipeptidase</fullName>
        <ecNumber evidence="1">3.4.-.-</ecNumber>
    </recommendedName>
</protein>
<organism evidence="2 3">
    <name type="scientific">Lactobacillus johnsonii ATCC 33200</name>
    <dbReference type="NCBI Taxonomy" id="525330"/>
    <lineage>
        <taxon>Bacteria</taxon>
        <taxon>Bacillati</taxon>
        <taxon>Bacillota</taxon>
        <taxon>Bacilli</taxon>
        <taxon>Lactobacillales</taxon>
        <taxon>Lactobacillaceae</taxon>
        <taxon>Lactobacillus</taxon>
    </lineage>
</organism>
<proteinExistence type="inferred from homology"/>
<evidence type="ECO:0000256" key="1">
    <source>
        <dbReference type="RuleBase" id="RU364089"/>
    </source>
</evidence>
<keyword evidence="1" id="KW-0224">Dipeptidase</keyword>
<evidence type="ECO:0000313" key="2">
    <source>
        <dbReference type="EMBL" id="EEJ59051.1"/>
    </source>
</evidence>
<keyword evidence="1" id="KW-0378">Hydrolase</keyword>
<dbReference type="HOGENOM" id="CLU_2382488_0_0_9"/>
<sequence>MIESNHSACTSILIGKNATTDGSIIIGRNEDDKSNCAKHLAFHEEKDIPNNHFKSNLNKFEMDLPTHRYAYSSTPNWSDKKGVYEESGSSNECY</sequence>
<dbReference type="InterPro" id="IPR005322">
    <property type="entry name" value="Peptidase_C69"/>
</dbReference>
<dbReference type="EMBL" id="ACGR01000044">
    <property type="protein sequence ID" value="EEJ59051.1"/>
    <property type="molecule type" value="Genomic_DNA"/>
</dbReference>
<name>C2E7K9_LACJH</name>
<comment type="catalytic activity">
    <reaction evidence="1">
        <text>an L-aminoacyl-L-amino acid + H2O = 2 an L-alpha-amino acid</text>
        <dbReference type="Rhea" id="RHEA:48940"/>
        <dbReference type="ChEBI" id="CHEBI:15377"/>
        <dbReference type="ChEBI" id="CHEBI:59869"/>
        <dbReference type="ChEBI" id="CHEBI:77460"/>
    </reaction>
</comment>
<dbReference type="GO" id="GO:0016805">
    <property type="term" value="F:dipeptidase activity"/>
    <property type="evidence" value="ECO:0007669"/>
    <property type="project" value="UniProtKB-KW"/>
</dbReference>
<dbReference type="GO" id="GO:0006508">
    <property type="term" value="P:proteolysis"/>
    <property type="evidence" value="ECO:0007669"/>
    <property type="project" value="UniProtKB-KW"/>
</dbReference>
<comment type="caution">
    <text evidence="2">The sequence shown here is derived from an EMBL/GenBank/DDBJ whole genome shotgun (WGS) entry which is preliminary data.</text>
</comment>
<gene>
    <name evidence="2" type="ORF">HMPREF0528_1733</name>
</gene>
<dbReference type="PATRIC" id="fig|525330.7.peg.530"/>
<accession>C2E7K9</accession>
<reference evidence="2 3" key="1">
    <citation type="submission" date="2009-01" db="EMBL/GenBank/DDBJ databases">
        <authorList>
            <person name="Qin X."/>
            <person name="Bachman B."/>
            <person name="Battles P."/>
            <person name="Bell A."/>
            <person name="Bess C."/>
            <person name="Bickham C."/>
            <person name="Chaboub L."/>
            <person name="Chen D."/>
            <person name="Coyle M."/>
            <person name="Deiros D.R."/>
            <person name="Dinh H."/>
            <person name="Forbes L."/>
            <person name="Fowler G."/>
            <person name="Francisco L."/>
            <person name="Fu Q."/>
            <person name="Gubbala S."/>
            <person name="Hale W."/>
            <person name="Han Y."/>
            <person name="Hemphill L."/>
            <person name="Highlander S.K."/>
            <person name="Hirani K."/>
            <person name="Hogues M."/>
            <person name="Jackson L."/>
            <person name="Jakkamsetti A."/>
            <person name="Javaid M."/>
            <person name="Jiang H."/>
            <person name="Korchina V."/>
            <person name="Kovar C."/>
            <person name="Lara F."/>
            <person name="Lee S."/>
            <person name="Mata R."/>
            <person name="Mathew T."/>
            <person name="Moen C."/>
            <person name="Morales K."/>
            <person name="Munidasa M."/>
            <person name="Nazareth L."/>
            <person name="Ngo R."/>
            <person name="Nguyen L."/>
            <person name="Okwuonu G."/>
            <person name="Ongeri F."/>
            <person name="Patil S."/>
            <person name="Petrosino J."/>
            <person name="Pham C."/>
            <person name="Pham P."/>
            <person name="Pu L.-L."/>
            <person name="Puazo M."/>
            <person name="Raj R."/>
            <person name="Reid J."/>
            <person name="Rouhana J."/>
            <person name="Saada N."/>
            <person name="Shang Y."/>
            <person name="Simmons D."/>
            <person name="Thornton R."/>
            <person name="Warren J."/>
            <person name="Weissenberger G."/>
            <person name="Zhang J."/>
            <person name="Zhang L."/>
            <person name="Zhou C."/>
            <person name="Zhu D."/>
            <person name="Muzny D."/>
            <person name="Worley K."/>
            <person name="Gibbs R."/>
        </authorList>
    </citation>
    <scope>NUCLEOTIDE SEQUENCE [LARGE SCALE GENOMIC DNA]</scope>
    <source>
        <strain evidence="2 3">ATCC 33200</strain>
    </source>
</reference>
<evidence type="ECO:0000313" key="3">
    <source>
        <dbReference type="Proteomes" id="UP000003491"/>
    </source>
</evidence>